<evidence type="ECO:0000313" key="1">
    <source>
        <dbReference type="EMBL" id="CEK76249.1"/>
    </source>
</evidence>
<accession>A0A0B7A5K4</accession>
<organism evidence="1">
    <name type="scientific">Arion vulgaris</name>
    <dbReference type="NCBI Taxonomy" id="1028688"/>
    <lineage>
        <taxon>Eukaryota</taxon>
        <taxon>Metazoa</taxon>
        <taxon>Spiralia</taxon>
        <taxon>Lophotrochozoa</taxon>
        <taxon>Mollusca</taxon>
        <taxon>Gastropoda</taxon>
        <taxon>Heterobranchia</taxon>
        <taxon>Euthyneura</taxon>
        <taxon>Panpulmonata</taxon>
        <taxon>Eupulmonata</taxon>
        <taxon>Stylommatophora</taxon>
        <taxon>Helicina</taxon>
        <taxon>Arionoidea</taxon>
        <taxon>Arionidae</taxon>
        <taxon>Arion</taxon>
    </lineage>
</organism>
<gene>
    <name evidence="1" type="primary">ORF99151</name>
</gene>
<reference evidence="1" key="1">
    <citation type="submission" date="2014-12" db="EMBL/GenBank/DDBJ databases">
        <title>Insight into the proteome of Arion vulgaris.</title>
        <authorList>
            <person name="Aradska J."/>
            <person name="Bulat T."/>
            <person name="Smidak R."/>
            <person name="Sarate P."/>
            <person name="Gangsoo J."/>
            <person name="Sialana F."/>
            <person name="Bilban M."/>
            <person name="Lubec G."/>
        </authorList>
    </citation>
    <scope>NUCLEOTIDE SEQUENCE</scope>
    <source>
        <tissue evidence="1">Skin</tissue>
    </source>
</reference>
<dbReference type="EMBL" id="HACG01029384">
    <property type="protein sequence ID" value="CEK76249.1"/>
    <property type="molecule type" value="Transcribed_RNA"/>
</dbReference>
<protein>
    <submittedName>
        <fullName evidence="1">Uncharacterized protein</fullName>
    </submittedName>
</protein>
<sequence>MSKTCIQALNDKQKHHISDTGDLIQSHVDINFSHKVAGLSQDSLIIICVKRNKIES</sequence>
<dbReference type="AlphaFoldDB" id="A0A0B7A5K4"/>
<name>A0A0B7A5K4_9EUPU</name>
<proteinExistence type="predicted"/>